<organism evidence="1 2">
    <name type="scientific">Croceicoccus naphthovorans</name>
    <dbReference type="NCBI Taxonomy" id="1348774"/>
    <lineage>
        <taxon>Bacteria</taxon>
        <taxon>Pseudomonadati</taxon>
        <taxon>Pseudomonadota</taxon>
        <taxon>Alphaproteobacteria</taxon>
        <taxon>Sphingomonadales</taxon>
        <taxon>Erythrobacteraceae</taxon>
        <taxon>Croceicoccus</taxon>
    </lineage>
</organism>
<reference evidence="1 2" key="1">
    <citation type="submission" date="2015-06" db="EMBL/GenBank/DDBJ databases">
        <authorList>
            <person name="Zeng Y."/>
            <person name="Huang Y."/>
        </authorList>
    </citation>
    <scope>NUCLEOTIDE SEQUENCE [LARGE SCALE GENOMIC DNA]</scope>
    <source>
        <strain evidence="1 2">PQ-2</strain>
    </source>
</reference>
<evidence type="ECO:0000313" key="1">
    <source>
        <dbReference type="EMBL" id="AKM09096.1"/>
    </source>
</evidence>
<sequence length="139" mass="15108">MIKNRQRSYARSSITNRTANWLDSFAVCASAVCMMHCLALPVLLAALPAIASRIDPGENFHVVVLVFAVPTSAMALYGGWRRHRSIVPLVVGVLGLILMTAAIALHADEDSETAITVSGSLLLAMAHIANWLHRHRPRT</sequence>
<dbReference type="KEGG" id="cna:AB433_02550"/>
<dbReference type="PATRIC" id="fig|1348774.3.peg.537"/>
<dbReference type="GO" id="GO:0015097">
    <property type="term" value="F:mercury ion transmembrane transporter activity"/>
    <property type="evidence" value="ECO:0007669"/>
    <property type="project" value="InterPro"/>
</dbReference>
<dbReference type="STRING" id="1348774.AB433_02550"/>
<dbReference type="Proteomes" id="UP000035287">
    <property type="component" value="Chromosome"/>
</dbReference>
<accession>A0A0G3XEP4</accession>
<dbReference type="AlphaFoldDB" id="A0A0G3XEP4"/>
<dbReference type="OrthoDB" id="7471688at2"/>
<dbReference type="InterPro" id="IPR004891">
    <property type="entry name" value="Mercury-R_MerC"/>
</dbReference>
<proteinExistence type="predicted"/>
<protein>
    <submittedName>
        <fullName evidence="1">Uncharacterized protein</fullName>
    </submittedName>
</protein>
<keyword evidence="2" id="KW-1185">Reference proteome</keyword>
<evidence type="ECO:0000313" key="2">
    <source>
        <dbReference type="Proteomes" id="UP000035287"/>
    </source>
</evidence>
<dbReference type="GO" id="GO:0016020">
    <property type="term" value="C:membrane"/>
    <property type="evidence" value="ECO:0007669"/>
    <property type="project" value="InterPro"/>
</dbReference>
<dbReference type="Pfam" id="PF03203">
    <property type="entry name" value="MerC"/>
    <property type="match status" value="1"/>
</dbReference>
<dbReference type="RefSeq" id="WP_047819790.1">
    <property type="nucleotide sequence ID" value="NZ_CP011770.1"/>
</dbReference>
<name>A0A0G3XEP4_9SPHN</name>
<dbReference type="EMBL" id="CP011770">
    <property type="protein sequence ID" value="AKM09096.1"/>
    <property type="molecule type" value="Genomic_DNA"/>
</dbReference>
<gene>
    <name evidence="1" type="ORF">AB433_02550</name>
</gene>